<reference evidence="1" key="1">
    <citation type="submission" date="2023-03" db="EMBL/GenBank/DDBJ databases">
        <title>Massive genome expansion in bonnet fungi (Mycena s.s.) driven by repeated elements and novel gene families across ecological guilds.</title>
        <authorList>
            <consortium name="Lawrence Berkeley National Laboratory"/>
            <person name="Harder C.B."/>
            <person name="Miyauchi S."/>
            <person name="Viragh M."/>
            <person name="Kuo A."/>
            <person name="Thoen E."/>
            <person name="Andreopoulos B."/>
            <person name="Lu D."/>
            <person name="Skrede I."/>
            <person name="Drula E."/>
            <person name="Henrissat B."/>
            <person name="Morin E."/>
            <person name="Kohler A."/>
            <person name="Barry K."/>
            <person name="LaButti K."/>
            <person name="Morin E."/>
            <person name="Salamov A."/>
            <person name="Lipzen A."/>
            <person name="Mereny Z."/>
            <person name="Hegedus B."/>
            <person name="Baldrian P."/>
            <person name="Stursova M."/>
            <person name="Weitz H."/>
            <person name="Taylor A."/>
            <person name="Grigoriev I.V."/>
            <person name="Nagy L.G."/>
            <person name="Martin F."/>
            <person name="Kauserud H."/>
        </authorList>
    </citation>
    <scope>NUCLEOTIDE SEQUENCE</scope>
    <source>
        <strain evidence="1">CBHHK182m</strain>
    </source>
</reference>
<keyword evidence="2" id="KW-1185">Reference proteome</keyword>
<dbReference type="EMBL" id="JARKIB010000121">
    <property type="protein sequence ID" value="KAJ7736472.1"/>
    <property type="molecule type" value="Genomic_DNA"/>
</dbReference>
<name>A0AAD7MXE7_9AGAR</name>
<comment type="caution">
    <text evidence="1">The sequence shown here is derived from an EMBL/GenBank/DDBJ whole genome shotgun (WGS) entry which is preliminary data.</text>
</comment>
<dbReference type="Proteomes" id="UP001215598">
    <property type="component" value="Unassembled WGS sequence"/>
</dbReference>
<sequence>MGAGLIATSEVVLLRALEEMTGEICRVVTRVVWVHGVQVGLDPLVPVATGTTLSAHITSVIDDWRVKLQKLTSWLDWSVWVERNLECGIEEMCYLPTSADLACFLNRESLNDAWKRPQPRYIRRFAPYSTKPRSSRGARTSHLIKAVRLEHYSSSMRSHDHLY</sequence>
<dbReference type="AlphaFoldDB" id="A0AAD7MXE7"/>
<proteinExistence type="predicted"/>
<accession>A0AAD7MXE7</accession>
<protein>
    <submittedName>
        <fullName evidence="1">Uncharacterized protein</fullName>
    </submittedName>
</protein>
<evidence type="ECO:0000313" key="1">
    <source>
        <dbReference type="EMBL" id="KAJ7736472.1"/>
    </source>
</evidence>
<evidence type="ECO:0000313" key="2">
    <source>
        <dbReference type="Proteomes" id="UP001215598"/>
    </source>
</evidence>
<gene>
    <name evidence="1" type="ORF">B0H16DRAFT_121040</name>
</gene>
<organism evidence="1 2">
    <name type="scientific">Mycena metata</name>
    <dbReference type="NCBI Taxonomy" id="1033252"/>
    <lineage>
        <taxon>Eukaryota</taxon>
        <taxon>Fungi</taxon>
        <taxon>Dikarya</taxon>
        <taxon>Basidiomycota</taxon>
        <taxon>Agaricomycotina</taxon>
        <taxon>Agaricomycetes</taxon>
        <taxon>Agaricomycetidae</taxon>
        <taxon>Agaricales</taxon>
        <taxon>Marasmiineae</taxon>
        <taxon>Mycenaceae</taxon>
        <taxon>Mycena</taxon>
    </lineage>
</organism>